<proteinExistence type="predicted"/>
<sequence length="424" mass="48224">MGDEHLSIITETELDEVIKSSVKNLAPIPSESEVTSDNESECDVPVNDEYSQIFTTFSNLLFDYNDDFTSSDDKSLSNEDVPIENFKIYSSPVFDDEEIISIKIDPHHFAESDLIESLLNQDTLVDSSPKFNFLLEEFSGKLAHIDLIPPGIEEADFDLEEEIRLVENLLYDNSSPRPPKELNTEIADTIVESLSPYPILVEDNDSQIEEIELFLDTDDLMPPGSENDDYDSEGDIHILEELLSNDTHPLPENESYNFDHHDDPSFSCPPPEPPDVEILFDFKPDTGVLIATVVEDISEHHVLMPKVLPTLPTFCPNIDTLLLFSSENKDKMFKPGILSYLLVSHRDKTTFDFSENPVMMYGGEIPLLDVPHLHFHPPWPRSSMGDRVRLKTRLTKISASREATSVIYLSIFFSFLFSFFLFLF</sequence>
<keyword evidence="1" id="KW-0812">Transmembrane</keyword>
<keyword evidence="1" id="KW-0472">Membrane</keyword>
<comment type="caution">
    <text evidence="2">The sequence shown here is derived from an EMBL/GenBank/DDBJ whole genome shotgun (WGS) entry which is preliminary data.</text>
</comment>
<evidence type="ECO:0000313" key="2">
    <source>
        <dbReference type="EMBL" id="GFB14956.1"/>
    </source>
</evidence>
<reference evidence="2" key="1">
    <citation type="journal article" date="2019" name="Sci. Rep.">
        <title>Draft genome of Tanacetum cinerariifolium, the natural source of mosquito coil.</title>
        <authorList>
            <person name="Yamashiro T."/>
            <person name="Shiraishi A."/>
            <person name="Satake H."/>
            <person name="Nakayama K."/>
        </authorList>
    </citation>
    <scope>NUCLEOTIDE SEQUENCE</scope>
</reference>
<protein>
    <recommendedName>
        <fullName evidence="3">Reverse transcriptase domain-containing protein</fullName>
    </recommendedName>
</protein>
<evidence type="ECO:0008006" key="3">
    <source>
        <dbReference type="Google" id="ProtNLM"/>
    </source>
</evidence>
<keyword evidence="1" id="KW-1133">Transmembrane helix</keyword>
<dbReference type="AlphaFoldDB" id="A0A699L1E7"/>
<accession>A0A699L1E7</accession>
<gene>
    <name evidence="2" type="ORF">Tci_686927</name>
</gene>
<evidence type="ECO:0000256" key="1">
    <source>
        <dbReference type="SAM" id="Phobius"/>
    </source>
</evidence>
<dbReference type="EMBL" id="BKCJ010562854">
    <property type="protein sequence ID" value="GFB14956.1"/>
    <property type="molecule type" value="Genomic_DNA"/>
</dbReference>
<organism evidence="2">
    <name type="scientific">Tanacetum cinerariifolium</name>
    <name type="common">Dalmatian daisy</name>
    <name type="synonym">Chrysanthemum cinerariifolium</name>
    <dbReference type="NCBI Taxonomy" id="118510"/>
    <lineage>
        <taxon>Eukaryota</taxon>
        <taxon>Viridiplantae</taxon>
        <taxon>Streptophyta</taxon>
        <taxon>Embryophyta</taxon>
        <taxon>Tracheophyta</taxon>
        <taxon>Spermatophyta</taxon>
        <taxon>Magnoliopsida</taxon>
        <taxon>eudicotyledons</taxon>
        <taxon>Gunneridae</taxon>
        <taxon>Pentapetalae</taxon>
        <taxon>asterids</taxon>
        <taxon>campanulids</taxon>
        <taxon>Asterales</taxon>
        <taxon>Asteraceae</taxon>
        <taxon>Asteroideae</taxon>
        <taxon>Anthemideae</taxon>
        <taxon>Anthemidinae</taxon>
        <taxon>Tanacetum</taxon>
    </lineage>
</organism>
<feature type="transmembrane region" description="Helical" evidence="1">
    <location>
        <begin position="405"/>
        <end position="423"/>
    </location>
</feature>
<name>A0A699L1E7_TANCI</name>